<comment type="caution">
    <text evidence="1">The sequence shown here is derived from an EMBL/GenBank/DDBJ whole genome shotgun (WGS) entry which is preliminary data.</text>
</comment>
<accession>A0A8J7QEG6</accession>
<dbReference type="InterPro" id="IPR041881">
    <property type="entry name" value="PqqD_sf"/>
</dbReference>
<evidence type="ECO:0000313" key="1">
    <source>
        <dbReference type="EMBL" id="MBO1318200.1"/>
    </source>
</evidence>
<gene>
    <name evidence="1" type="ORF">J3U88_07025</name>
</gene>
<sequence length="87" mass="9802">MKQVRTHADVVLQRVGEEAVLLDLNSGTYYELNPMARRIIELLNECGDPKVVAATLEQEFEVLPEELDSDLKTLLHQLEANGLLQTI</sequence>
<dbReference type="Gene3D" id="1.10.10.1150">
    <property type="entry name" value="Coenzyme PQQ synthesis protein D (PqqD)"/>
    <property type="match status" value="1"/>
</dbReference>
<evidence type="ECO:0000313" key="2">
    <source>
        <dbReference type="Proteomes" id="UP000664417"/>
    </source>
</evidence>
<name>A0A8J7QEG6_9BACT</name>
<dbReference type="Pfam" id="PF05402">
    <property type="entry name" value="PqqD"/>
    <property type="match status" value="1"/>
</dbReference>
<dbReference type="RefSeq" id="WP_207857845.1">
    <property type="nucleotide sequence ID" value="NZ_JAFREP010000005.1"/>
</dbReference>
<proteinExistence type="predicted"/>
<reference evidence="1" key="1">
    <citation type="submission" date="2021-03" db="EMBL/GenBank/DDBJ databases">
        <authorList>
            <person name="Wang G."/>
        </authorList>
    </citation>
    <scope>NUCLEOTIDE SEQUENCE</scope>
    <source>
        <strain evidence="1">KCTC 12899</strain>
    </source>
</reference>
<organism evidence="1 2">
    <name type="scientific">Acanthopleuribacter pedis</name>
    <dbReference type="NCBI Taxonomy" id="442870"/>
    <lineage>
        <taxon>Bacteria</taxon>
        <taxon>Pseudomonadati</taxon>
        <taxon>Acidobacteriota</taxon>
        <taxon>Holophagae</taxon>
        <taxon>Acanthopleuribacterales</taxon>
        <taxon>Acanthopleuribacteraceae</taxon>
        <taxon>Acanthopleuribacter</taxon>
    </lineage>
</organism>
<dbReference type="AlphaFoldDB" id="A0A8J7QEG6"/>
<dbReference type="Proteomes" id="UP000664417">
    <property type="component" value="Unassembled WGS sequence"/>
</dbReference>
<keyword evidence="2" id="KW-1185">Reference proteome</keyword>
<protein>
    <submittedName>
        <fullName evidence="1">PqqD family protein</fullName>
    </submittedName>
</protein>
<dbReference type="InterPro" id="IPR008792">
    <property type="entry name" value="PQQD"/>
</dbReference>
<dbReference type="EMBL" id="JAFREP010000005">
    <property type="protein sequence ID" value="MBO1318200.1"/>
    <property type="molecule type" value="Genomic_DNA"/>
</dbReference>